<protein>
    <submittedName>
        <fullName evidence="3">2TM domain-containing protein</fullName>
    </submittedName>
</protein>
<keyword evidence="4" id="KW-1185">Reference proteome</keyword>
<dbReference type="Pfam" id="PF13239">
    <property type="entry name" value="2TM"/>
    <property type="match status" value="1"/>
</dbReference>
<feature type="transmembrane region" description="Helical" evidence="1">
    <location>
        <begin position="47"/>
        <end position="67"/>
    </location>
</feature>
<proteinExistence type="predicted"/>
<keyword evidence="1" id="KW-0472">Membrane</keyword>
<keyword evidence="1" id="KW-1133">Transmembrane helix</keyword>
<evidence type="ECO:0000313" key="3">
    <source>
        <dbReference type="EMBL" id="UUX92027.1"/>
    </source>
</evidence>
<name>A0A9E7PMG5_9EURY</name>
<gene>
    <name evidence="3" type="ORF">L6E24_11770</name>
</gene>
<feature type="domain" description="2TM" evidence="2">
    <location>
        <begin position="8"/>
        <end position="87"/>
    </location>
</feature>
<evidence type="ECO:0000259" key="2">
    <source>
        <dbReference type="Pfam" id="PF13239"/>
    </source>
</evidence>
<accession>A0A9E7PMG5</accession>
<dbReference type="InterPro" id="IPR025698">
    <property type="entry name" value="2TM_dom"/>
</dbReference>
<dbReference type="RefSeq" id="WP_257742177.1">
    <property type="nucleotide sequence ID" value="NZ_CP096115.1"/>
</dbReference>
<dbReference type="AlphaFoldDB" id="A0A9E7PMG5"/>
<evidence type="ECO:0000313" key="4">
    <source>
        <dbReference type="Proteomes" id="UP001060368"/>
    </source>
</evidence>
<feature type="transmembrane region" description="Helical" evidence="1">
    <location>
        <begin position="20"/>
        <end position="41"/>
    </location>
</feature>
<dbReference type="KEGG" id="mend:L6E24_11770"/>
<organism evidence="3 4">
    <name type="scientific">Methanoplanus endosymbiosus</name>
    <dbReference type="NCBI Taxonomy" id="33865"/>
    <lineage>
        <taxon>Archaea</taxon>
        <taxon>Methanobacteriati</taxon>
        <taxon>Methanobacteriota</taxon>
        <taxon>Stenosarchaea group</taxon>
        <taxon>Methanomicrobia</taxon>
        <taxon>Methanomicrobiales</taxon>
        <taxon>Methanomicrobiaceae</taxon>
        <taxon>Methanoplanus</taxon>
    </lineage>
</organism>
<sequence>MEDDESYRRAKEKVQELKGFYSHLSAYILVNIILALINLVTSPQSLWFYWITLFWGIGLLIHAWNTFGHRKILDKNWEDKKIKEYMEKEKKN</sequence>
<reference evidence="3" key="1">
    <citation type="submission" date="2022-04" db="EMBL/GenBank/DDBJ databases">
        <title>Complete genome of Methanoplanus endosymbiosus DSM 3599.</title>
        <authorList>
            <person name="Chen S.-C."/>
            <person name="You Y.-T."/>
            <person name="Zhou Y.-Z."/>
            <person name="Lai M.-C."/>
        </authorList>
    </citation>
    <scope>NUCLEOTIDE SEQUENCE</scope>
    <source>
        <strain evidence="3">DSM 3599</strain>
    </source>
</reference>
<dbReference type="GeneID" id="74308389"/>
<evidence type="ECO:0000256" key="1">
    <source>
        <dbReference type="SAM" id="Phobius"/>
    </source>
</evidence>
<dbReference type="Proteomes" id="UP001060368">
    <property type="component" value="Chromosome"/>
</dbReference>
<dbReference type="EMBL" id="CP096115">
    <property type="protein sequence ID" value="UUX92027.1"/>
    <property type="molecule type" value="Genomic_DNA"/>
</dbReference>
<keyword evidence="1" id="KW-0812">Transmembrane</keyword>